<keyword evidence="2 7" id="KW-0436">Ligase</keyword>
<dbReference type="PANTHER" id="PTHR43033:SF1">
    <property type="entry name" value="TRNA(ILE)-LYSIDINE SYNTHASE-RELATED"/>
    <property type="match status" value="1"/>
</dbReference>
<dbReference type="KEGG" id="pvac:HC248_01139"/>
<keyword evidence="1 7" id="KW-0963">Cytoplasm</keyword>
<evidence type="ECO:0000256" key="1">
    <source>
        <dbReference type="ARBA" id="ARBA00022490"/>
    </source>
</evidence>
<dbReference type="InterPro" id="IPR014729">
    <property type="entry name" value="Rossmann-like_a/b/a_fold"/>
</dbReference>
<dbReference type="AlphaFoldDB" id="A0A6H2H8Q0"/>
<comment type="similarity">
    <text evidence="7">Belongs to the tRNA(Ile)-lysidine synthase family.</text>
</comment>
<feature type="domain" description="tRNA(Ile)-lysidine synthase substrate-binding" evidence="9">
    <location>
        <begin position="251"/>
        <end position="305"/>
    </location>
</feature>
<sequence>MKLEPAPHQLAAAMQAFTPSLPLAVALSGGADSSALLMACAQKWPGQIRAIHIHHGLQIAADSFAQQCINLCDQFEVPLVIHKVNARHASGESPEDAARVARYAALEDVCRANWSPLPVMDIAIAQHADDQVETMILALSRGAGLPGLSAMPARWQRGAITYHRPLLNVPGAQLKAWLKACGQVWFEDPSNSDENFTRNRIRARLLPPLEAAFPQFRETIARSARHCAQGQALLVELATHDLSEVGMPPVIKALQKLTALRQANALRHWLKQAHRAMPSEAQLLQLLSQIQACTTRGHQIHLKIGSGHVLRDDALLRFMPSPSMREKSARQSAV</sequence>
<dbReference type="EMBL" id="CP051461">
    <property type="protein sequence ID" value="QJC55856.1"/>
    <property type="molecule type" value="Genomic_DNA"/>
</dbReference>
<evidence type="ECO:0000259" key="9">
    <source>
        <dbReference type="Pfam" id="PF09179"/>
    </source>
</evidence>
<dbReference type="GO" id="GO:0006400">
    <property type="term" value="P:tRNA modification"/>
    <property type="evidence" value="ECO:0007669"/>
    <property type="project" value="UniProtKB-UniRule"/>
</dbReference>
<keyword evidence="11" id="KW-1185">Reference proteome</keyword>
<protein>
    <recommendedName>
        <fullName evidence="7">tRNA(Ile)-lysidine synthase</fullName>
        <ecNumber evidence="7">6.3.4.19</ecNumber>
    </recommendedName>
    <alternativeName>
        <fullName evidence="7">tRNA(Ile)-2-lysyl-cytidine synthase</fullName>
    </alternativeName>
    <alternativeName>
        <fullName evidence="7">tRNA(Ile)-lysidine synthetase</fullName>
    </alternativeName>
</protein>
<comment type="catalytic activity">
    <reaction evidence="6 7">
        <text>cytidine(34) in tRNA(Ile2) + L-lysine + ATP = lysidine(34) in tRNA(Ile2) + AMP + diphosphate + H(+)</text>
        <dbReference type="Rhea" id="RHEA:43744"/>
        <dbReference type="Rhea" id="RHEA-COMP:10625"/>
        <dbReference type="Rhea" id="RHEA-COMP:10670"/>
        <dbReference type="ChEBI" id="CHEBI:15378"/>
        <dbReference type="ChEBI" id="CHEBI:30616"/>
        <dbReference type="ChEBI" id="CHEBI:32551"/>
        <dbReference type="ChEBI" id="CHEBI:33019"/>
        <dbReference type="ChEBI" id="CHEBI:82748"/>
        <dbReference type="ChEBI" id="CHEBI:83665"/>
        <dbReference type="ChEBI" id="CHEBI:456215"/>
        <dbReference type="EC" id="6.3.4.19"/>
    </reaction>
</comment>
<dbReference type="HAMAP" id="MF_01161">
    <property type="entry name" value="tRNA_Ile_lys_synt"/>
    <property type="match status" value="1"/>
</dbReference>
<reference evidence="10 11" key="1">
    <citation type="submission" date="2020-04" db="EMBL/GenBank/DDBJ databases">
        <title>Complete genome of a Psychrophilic, Marine, Gas Vacuolate Bacterium Polaromonas vacuolata KCTC 22033T.</title>
        <authorList>
            <person name="Hwang K."/>
            <person name="Kim K.M."/>
        </authorList>
    </citation>
    <scope>NUCLEOTIDE SEQUENCE [LARGE SCALE GENOMIC DNA]</scope>
    <source>
        <strain evidence="10 11">KCTC 22033</strain>
    </source>
</reference>
<dbReference type="SUPFAM" id="SSF82829">
    <property type="entry name" value="MesJ substrate recognition domain-like"/>
    <property type="match status" value="1"/>
</dbReference>
<evidence type="ECO:0000256" key="5">
    <source>
        <dbReference type="ARBA" id="ARBA00022840"/>
    </source>
</evidence>
<evidence type="ECO:0000256" key="3">
    <source>
        <dbReference type="ARBA" id="ARBA00022694"/>
    </source>
</evidence>
<feature type="binding site" evidence="7">
    <location>
        <begin position="28"/>
        <end position="33"/>
    </location>
    <ligand>
        <name>ATP</name>
        <dbReference type="ChEBI" id="CHEBI:30616"/>
    </ligand>
</feature>
<dbReference type="Proteomes" id="UP000502041">
    <property type="component" value="Chromosome"/>
</dbReference>
<proteinExistence type="inferred from homology"/>
<dbReference type="GO" id="GO:0032267">
    <property type="term" value="F:tRNA(Ile)-lysidine synthase activity"/>
    <property type="evidence" value="ECO:0007669"/>
    <property type="project" value="UniProtKB-EC"/>
</dbReference>
<keyword evidence="3 7" id="KW-0819">tRNA processing</keyword>
<dbReference type="NCBIfam" id="TIGR02432">
    <property type="entry name" value="lysidine_TilS_N"/>
    <property type="match status" value="1"/>
</dbReference>
<dbReference type="EC" id="6.3.4.19" evidence="7"/>
<organism evidence="10 11">
    <name type="scientific">Polaromonas vacuolata</name>
    <dbReference type="NCBI Taxonomy" id="37448"/>
    <lineage>
        <taxon>Bacteria</taxon>
        <taxon>Pseudomonadati</taxon>
        <taxon>Pseudomonadota</taxon>
        <taxon>Betaproteobacteria</taxon>
        <taxon>Burkholderiales</taxon>
        <taxon>Comamonadaceae</taxon>
        <taxon>Polaromonas</taxon>
    </lineage>
</organism>
<evidence type="ECO:0000256" key="7">
    <source>
        <dbReference type="HAMAP-Rule" id="MF_01161"/>
    </source>
</evidence>
<dbReference type="PANTHER" id="PTHR43033">
    <property type="entry name" value="TRNA(ILE)-LYSIDINE SYNTHASE-RELATED"/>
    <property type="match status" value="1"/>
</dbReference>
<dbReference type="Pfam" id="PF09179">
    <property type="entry name" value="TilS"/>
    <property type="match status" value="1"/>
</dbReference>
<keyword evidence="4 7" id="KW-0547">Nucleotide-binding</keyword>
<evidence type="ECO:0000256" key="2">
    <source>
        <dbReference type="ARBA" id="ARBA00022598"/>
    </source>
</evidence>
<dbReference type="SUPFAM" id="SSF52402">
    <property type="entry name" value="Adenine nucleotide alpha hydrolases-like"/>
    <property type="match status" value="1"/>
</dbReference>
<dbReference type="Gene3D" id="1.20.59.20">
    <property type="match status" value="1"/>
</dbReference>
<evidence type="ECO:0000256" key="6">
    <source>
        <dbReference type="ARBA" id="ARBA00048539"/>
    </source>
</evidence>
<dbReference type="Gene3D" id="3.40.50.620">
    <property type="entry name" value="HUPs"/>
    <property type="match status" value="1"/>
</dbReference>
<evidence type="ECO:0000259" key="8">
    <source>
        <dbReference type="Pfam" id="PF01171"/>
    </source>
</evidence>
<dbReference type="InterPro" id="IPR015262">
    <property type="entry name" value="tRNA_Ile_lys_synt_subst-bd"/>
</dbReference>
<comment type="subcellular location">
    <subcellularLocation>
        <location evidence="7">Cytoplasm</location>
    </subcellularLocation>
</comment>
<dbReference type="GO" id="GO:0005737">
    <property type="term" value="C:cytoplasm"/>
    <property type="evidence" value="ECO:0007669"/>
    <property type="project" value="UniProtKB-SubCell"/>
</dbReference>
<comment type="function">
    <text evidence="7">Ligates lysine onto the cytidine present at position 34 of the AUA codon-specific tRNA(Ile) that contains the anticodon CAU, in an ATP-dependent manner. Cytidine is converted to lysidine, thus changing the amino acid specificity of the tRNA from methionine to isoleucine.</text>
</comment>
<dbReference type="InterPro" id="IPR012795">
    <property type="entry name" value="tRNA_Ile_lys_synt_N"/>
</dbReference>
<dbReference type="RefSeq" id="WP_168921655.1">
    <property type="nucleotide sequence ID" value="NZ_CP051461.1"/>
</dbReference>
<dbReference type="CDD" id="cd01992">
    <property type="entry name" value="TilS_N"/>
    <property type="match status" value="1"/>
</dbReference>
<evidence type="ECO:0000256" key="4">
    <source>
        <dbReference type="ARBA" id="ARBA00022741"/>
    </source>
</evidence>
<dbReference type="InterPro" id="IPR012094">
    <property type="entry name" value="tRNA_Ile_lys_synt"/>
</dbReference>
<comment type="domain">
    <text evidence="7">The N-terminal region contains the highly conserved SGGXDS motif, predicted to be a P-loop motif involved in ATP binding.</text>
</comment>
<accession>A0A6H2H8Q0</accession>
<feature type="domain" description="tRNA(Ile)-lysidine/2-thiocytidine synthase N-terminal" evidence="8">
    <location>
        <begin position="24"/>
        <end position="203"/>
    </location>
</feature>
<gene>
    <name evidence="7 10" type="primary">tilS</name>
    <name evidence="10" type="ORF">HC248_01139</name>
</gene>
<dbReference type="InterPro" id="IPR011063">
    <property type="entry name" value="TilS/TtcA_N"/>
</dbReference>
<dbReference type="GO" id="GO:0005524">
    <property type="term" value="F:ATP binding"/>
    <property type="evidence" value="ECO:0007669"/>
    <property type="project" value="UniProtKB-UniRule"/>
</dbReference>
<evidence type="ECO:0000313" key="10">
    <source>
        <dbReference type="EMBL" id="QJC55856.1"/>
    </source>
</evidence>
<evidence type="ECO:0000313" key="11">
    <source>
        <dbReference type="Proteomes" id="UP000502041"/>
    </source>
</evidence>
<dbReference type="Pfam" id="PF01171">
    <property type="entry name" value="ATP_bind_3"/>
    <property type="match status" value="1"/>
</dbReference>
<keyword evidence="5 7" id="KW-0067">ATP-binding</keyword>
<name>A0A6H2H8Q0_9BURK</name>